<dbReference type="HOGENOM" id="CLU_023205_2_3_7"/>
<dbReference type="PANTHER" id="PTHR43312">
    <property type="entry name" value="D-THREO-ALDOSE 1-DEHYDROGENASE"/>
    <property type="match status" value="1"/>
</dbReference>
<dbReference type="InterPro" id="IPR023210">
    <property type="entry name" value="NADP_OxRdtase_dom"/>
</dbReference>
<accession>W4MBN0</accession>
<dbReference type="CDD" id="cd19104">
    <property type="entry name" value="AKR_unchar"/>
    <property type="match status" value="1"/>
</dbReference>
<evidence type="ECO:0000313" key="3">
    <source>
        <dbReference type="Proteomes" id="UP000019140"/>
    </source>
</evidence>
<dbReference type="PANTHER" id="PTHR43312:SF1">
    <property type="entry name" value="NADP-DEPENDENT OXIDOREDUCTASE DOMAIN-CONTAINING PROTEIN"/>
    <property type="match status" value="1"/>
</dbReference>
<name>W4MBN0_9BACT</name>
<proteinExistence type="predicted"/>
<dbReference type="InterPro" id="IPR053135">
    <property type="entry name" value="AKR2_Oxidoreductase"/>
</dbReference>
<evidence type="ECO:0000259" key="1">
    <source>
        <dbReference type="Pfam" id="PF00248"/>
    </source>
</evidence>
<dbReference type="AlphaFoldDB" id="W4MBN0"/>
<protein>
    <recommendedName>
        <fullName evidence="1">NADP-dependent oxidoreductase domain-containing protein</fullName>
    </recommendedName>
</protein>
<dbReference type="Pfam" id="PF00248">
    <property type="entry name" value="Aldo_ket_red"/>
    <property type="match status" value="1"/>
</dbReference>
<organism evidence="2 3">
    <name type="scientific">Candidatus Entotheonella gemina</name>
    <dbReference type="NCBI Taxonomy" id="1429439"/>
    <lineage>
        <taxon>Bacteria</taxon>
        <taxon>Pseudomonadati</taxon>
        <taxon>Nitrospinota/Tectimicrobiota group</taxon>
        <taxon>Candidatus Tectimicrobiota</taxon>
        <taxon>Candidatus Entotheonellia</taxon>
        <taxon>Candidatus Entotheonellales</taxon>
        <taxon>Candidatus Entotheonellaceae</taxon>
        <taxon>Candidatus Entotheonella</taxon>
    </lineage>
</organism>
<dbReference type="Proteomes" id="UP000019140">
    <property type="component" value="Unassembled WGS sequence"/>
</dbReference>
<dbReference type="InterPro" id="IPR036812">
    <property type="entry name" value="NAD(P)_OxRdtase_dom_sf"/>
</dbReference>
<feature type="domain" description="NADP-dependent oxidoreductase" evidence="1">
    <location>
        <begin position="20"/>
        <end position="338"/>
    </location>
</feature>
<comment type="caution">
    <text evidence="2">The sequence shown here is derived from an EMBL/GenBank/DDBJ whole genome shotgun (WGS) entry which is preliminary data.</text>
</comment>
<keyword evidence="3" id="KW-1185">Reference proteome</keyword>
<evidence type="ECO:0000313" key="2">
    <source>
        <dbReference type="EMBL" id="ETX07057.1"/>
    </source>
</evidence>
<reference evidence="2 3" key="1">
    <citation type="journal article" date="2014" name="Nature">
        <title>An environmental bacterial taxon with a large and distinct metabolic repertoire.</title>
        <authorList>
            <person name="Wilson M.C."/>
            <person name="Mori T."/>
            <person name="Ruckert C."/>
            <person name="Uria A.R."/>
            <person name="Helf M.J."/>
            <person name="Takada K."/>
            <person name="Gernert C."/>
            <person name="Steffens U.A."/>
            <person name="Heycke N."/>
            <person name="Schmitt S."/>
            <person name="Rinke C."/>
            <person name="Helfrich E.J."/>
            <person name="Brachmann A.O."/>
            <person name="Gurgui C."/>
            <person name="Wakimoto T."/>
            <person name="Kracht M."/>
            <person name="Crusemann M."/>
            <person name="Hentschel U."/>
            <person name="Abe I."/>
            <person name="Matsunaga S."/>
            <person name="Kalinowski J."/>
            <person name="Takeyama H."/>
            <person name="Piel J."/>
        </authorList>
    </citation>
    <scope>NUCLEOTIDE SEQUENCE [LARGE SCALE GENOMIC DNA]</scope>
    <source>
        <strain evidence="3">TSY2</strain>
    </source>
</reference>
<dbReference type="SUPFAM" id="SSF51430">
    <property type="entry name" value="NAD(P)-linked oxidoreductase"/>
    <property type="match status" value="1"/>
</dbReference>
<dbReference type="EMBL" id="AZHX01000538">
    <property type="protein sequence ID" value="ETX07057.1"/>
    <property type="molecule type" value="Genomic_DNA"/>
</dbReference>
<gene>
    <name evidence="2" type="ORF">ETSY2_13405</name>
</gene>
<sequence length="343" mass="36774">MEAAVEYRQVGNTELWVSEIGFGCGGNAGLMVRGSPGEQQRVVARAVELGINYFDNAPDYGDGAAEENLGRILKVLQIRPVITSKVEVRQADLGDIAGHVVRSTEASLTRLGVETLDVLQIHNGPVSPAPKLEGPVYTQLWIEDYLRPGGALDGLQRVLRDGKARYVGFICRGNDGDQVRQLLATGMFHMINVPYTLLNPTAGIAKPGGLEVDRDFGGVINDAYASGVGVAIYSPLAGGFLTNPVVAGDGRHPLAGPRDTASEAYRRDLKRAQALSFLMREGVETLSRAAIRFILMHQGVTVVLGGFSERNHLEEIASVSGSGPLAPEAMSRVEQLWEANLGM</sequence>
<dbReference type="Gene3D" id="3.20.20.100">
    <property type="entry name" value="NADP-dependent oxidoreductase domain"/>
    <property type="match status" value="1"/>
</dbReference>